<dbReference type="Proteomes" id="UP000002878">
    <property type="component" value="Chromosome"/>
</dbReference>
<gene>
    <name evidence="1" type="ORF">MUS_2622</name>
</gene>
<organism evidence="1 2">
    <name type="scientific">Bacillus amyloliquefaciens (strain Y2)</name>
    <name type="common">Bacillus amyloliquefaciens subsp. plantarum (strain B9601-Y2)</name>
    <dbReference type="NCBI Taxonomy" id="1155777"/>
    <lineage>
        <taxon>Bacteria</taxon>
        <taxon>Bacillati</taxon>
        <taxon>Bacillota</taxon>
        <taxon>Bacilli</taxon>
        <taxon>Bacillales</taxon>
        <taxon>Bacillaceae</taxon>
        <taxon>Bacillus</taxon>
        <taxon>Bacillus amyloliquefaciens group</taxon>
    </lineage>
</organism>
<protein>
    <submittedName>
        <fullName evidence="1">Uncharacterized protein</fullName>
    </submittedName>
</protein>
<evidence type="ECO:0000313" key="1">
    <source>
        <dbReference type="EMBL" id="AFJ62550.1"/>
    </source>
</evidence>
<accession>I2C7C6</accession>
<evidence type="ECO:0000313" key="2">
    <source>
        <dbReference type="Proteomes" id="UP000002878"/>
    </source>
</evidence>
<reference evidence="1 2" key="1">
    <citation type="journal article" date="2012" name="J. Biotechnol.">
        <title>Genome sequence of the plant growth promoting strain Bacillus amyloliquefaciens subsp. plantarum B9601-Y2 and expression of mersacidin and other secondary metabolites.</title>
        <authorList>
            <person name="He P."/>
            <person name="Hao K."/>
            <person name="Blom J."/>
            <person name="Ruckert C."/>
            <person name="Vater J."/>
            <person name="Mao Z."/>
            <person name="Wu Y."/>
            <person name="Hou M."/>
            <person name="He P."/>
            <person name="He Y."/>
            <person name="Borriss R."/>
        </authorList>
    </citation>
    <scope>NUCLEOTIDE SEQUENCE [LARGE SCALE GENOMIC DNA]</scope>
    <source>
        <strain evidence="1">Y2</strain>
    </source>
</reference>
<name>I2C7C6_BACAY</name>
<dbReference type="HOGENOM" id="CLU_3131888_0_0_9"/>
<dbReference type="AlphaFoldDB" id="I2C7C6"/>
<dbReference type="EMBL" id="CP003332">
    <property type="protein sequence ID" value="AFJ62550.1"/>
    <property type="molecule type" value="Genomic_DNA"/>
</dbReference>
<proteinExistence type="predicted"/>
<dbReference type="KEGG" id="bqy:MUS_2622"/>
<sequence length="49" mass="5740">MLIRLLEKKSFTIANNPHIIFYIPMRRADIHFAGRKGESIDNGYSNNYL</sequence>